<dbReference type="PANTHER" id="PTHR11240:SF22">
    <property type="entry name" value="RIBONUCLEASE T2"/>
    <property type="match status" value="1"/>
</dbReference>
<dbReference type="Pfam" id="PF00445">
    <property type="entry name" value="Ribonuclease_T2"/>
    <property type="match status" value="1"/>
</dbReference>
<dbReference type="Gene3D" id="3.90.730.10">
    <property type="entry name" value="Ribonuclease T2-like"/>
    <property type="match status" value="1"/>
</dbReference>
<dbReference type="RefSeq" id="WP_367624126.1">
    <property type="nucleotide sequence ID" value="NZ_JBFNQD010000003.1"/>
</dbReference>
<dbReference type="PANTHER" id="PTHR11240">
    <property type="entry name" value="RIBONUCLEASE T2"/>
    <property type="match status" value="1"/>
</dbReference>
<dbReference type="EMBL" id="JBFNQD010000003">
    <property type="protein sequence ID" value="MEW9306347.1"/>
    <property type="molecule type" value="Genomic_DNA"/>
</dbReference>
<dbReference type="PROSITE" id="PS00530">
    <property type="entry name" value="RNASE_T2_1"/>
    <property type="match status" value="1"/>
</dbReference>
<feature type="chain" id="PRO_5047537320" evidence="3">
    <location>
        <begin position="20"/>
        <end position="221"/>
    </location>
</feature>
<sequence>MIRLLLAAIVMVAASSGLAAREIRGGTPGDFDLYLLALTWSPGFCATGGAAKQPDQCDIGSRLGFLVHGLWPQGERDFPTECNPGAFVQRRDLAATRGVMPSEGLARYEWRKHGTCSGLSPTRYFEAMATLYRRIVVPEAYRAPGQDSRAAPIEIGRAFSQANPGLRPDMMTVVCSRGERGSVLTELRICLSKDLRTFRTCPTQLRYQGCRTRDILIPALN</sequence>
<accession>A0ABV3PL34</accession>
<reference evidence="4 5" key="1">
    <citation type="submission" date="2024-07" db="EMBL/GenBank/DDBJ databases">
        <title>Description of Labrys sedimenti sp. nov., isolated from a diclofenac-degrading enrichment culture.</title>
        <authorList>
            <person name="Tancsics A."/>
            <person name="Csepanyi A."/>
        </authorList>
    </citation>
    <scope>NUCLEOTIDE SEQUENCE [LARGE SCALE GENOMIC DNA]</scope>
    <source>
        <strain evidence="4 5">LMG 23578</strain>
    </source>
</reference>
<organism evidence="4 5">
    <name type="scientific">Labrys neptuniae</name>
    <dbReference type="NCBI Taxonomy" id="376174"/>
    <lineage>
        <taxon>Bacteria</taxon>
        <taxon>Pseudomonadati</taxon>
        <taxon>Pseudomonadota</taxon>
        <taxon>Alphaproteobacteria</taxon>
        <taxon>Hyphomicrobiales</taxon>
        <taxon>Xanthobacteraceae</taxon>
        <taxon>Labrys</taxon>
    </lineage>
</organism>
<dbReference type="InterPro" id="IPR033130">
    <property type="entry name" value="RNase_T2_His_AS_2"/>
</dbReference>
<evidence type="ECO:0000313" key="5">
    <source>
        <dbReference type="Proteomes" id="UP001555786"/>
    </source>
</evidence>
<dbReference type="InterPro" id="IPR001568">
    <property type="entry name" value="RNase_T2-like"/>
</dbReference>
<comment type="similarity">
    <text evidence="1 2">Belongs to the RNase T2 family.</text>
</comment>
<dbReference type="SUPFAM" id="SSF55895">
    <property type="entry name" value="Ribonuclease Rh-like"/>
    <property type="match status" value="1"/>
</dbReference>
<comment type="caution">
    <text evidence="4">The sequence shown here is derived from an EMBL/GenBank/DDBJ whole genome shotgun (WGS) entry which is preliminary data.</text>
</comment>
<gene>
    <name evidence="4" type="ORF">ABXS05_12415</name>
</gene>
<dbReference type="Proteomes" id="UP001555786">
    <property type="component" value="Unassembled WGS sequence"/>
</dbReference>
<dbReference type="InterPro" id="IPR018188">
    <property type="entry name" value="RNase_T2_His_AS_1"/>
</dbReference>
<dbReference type="PROSITE" id="PS00531">
    <property type="entry name" value="RNASE_T2_2"/>
    <property type="match status" value="1"/>
</dbReference>
<protein>
    <submittedName>
        <fullName evidence="4">Ribonuclease T2</fullName>
    </submittedName>
</protein>
<dbReference type="CDD" id="cd01062">
    <property type="entry name" value="RNase_T2_prok"/>
    <property type="match status" value="1"/>
</dbReference>
<evidence type="ECO:0000256" key="3">
    <source>
        <dbReference type="SAM" id="SignalP"/>
    </source>
</evidence>
<keyword evidence="5" id="KW-1185">Reference proteome</keyword>
<keyword evidence="3" id="KW-0732">Signal</keyword>
<feature type="signal peptide" evidence="3">
    <location>
        <begin position="1"/>
        <end position="19"/>
    </location>
</feature>
<dbReference type="InterPro" id="IPR036430">
    <property type="entry name" value="RNase_T2-like_sf"/>
</dbReference>
<evidence type="ECO:0000313" key="4">
    <source>
        <dbReference type="EMBL" id="MEW9306347.1"/>
    </source>
</evidence>
<evidence type="ECO:0000256" key="2">
    <source>
        <dbReference type="RuleBase" id="RU004328"/>
    </source>
</evidence>
<dbReference type="InterPro" id="IPR039378">
    <property type="entry name" value="RNase_T2_prok"/>
</dbReference>
<name>A0ABV3PL34_9HYPH</name>
<evidence type="ECO:0000256" key="1">
    <source>
        <dbReference type="ARBA" id="ARBA00007469"/>
    </source>
</evidence>
<proteinExistence type="inferred from homology"/>